<reference evidence="4 5" key="1">
    <citation type="journal article" date="2020" name="ISME J.">
        <title>Comparative genomics reveals insights into cyanobacterial evolution and habitat adaptation.</title>
        <authorList>
            <person name="Chen M.Y."/>
            <person name="Teng W.K."/>
            <person name="Zhao L."/>
            <person name="Hu C.X."/>
            <person name="Zhou Y.K."/>
            <person name="Han B.P."/>
            <person name="Song L.R."/>
            <person name="Shu W.S."/>
        </authorList>
    </citation>
    <scope>NUCLEOTIDE SEQUENCE [LARGE SCALE GENOMIC DNA]</scope>
    <source>
        <strain evidence="4 5">FACHB-288</strain>
    </source>
</reference>
<gene>
    <name evidence="4" type="ORF">H6G24_22680</name>
</gene>
<proteinExistence type="predicted"/>
<evidence type="ECO:0000259" key="3">
    <source>
        <dbReference type="Pfam" id="PF13649"/>
    </source>
</evidence>
<evidence type="ECO:0000313" key="4">
    <source>
        <dbReference type="EMBL" id="MBD2198274.1"/>
    </source>
</evidence>
<name>A0ABR8AEV2_9CYAN</name>
<dbReference type="Gene3D" id="3.40.50.150">
    <property type="entry name" value="Vaccinia Virus protein VP39"/>
    <property type="match status" value="1"/>
</dbReference>
<accession>A0ABR8AEV2</accession>
<dbReference type="Proteomes" id="UP000658514">
    <property type="component" value="Unassembled WGS sequence"/>
</dbReference>
<organism evidence="4 5">
    <name type="scientific">Calothrix parietina FACHB-288</name>
    <dbReference type="NCBI Taxonomy" id="2692896"/>
    <lineage>
        <taxon>Bacteria</taxon>
        <taxon>Bacillati</taxon>
        <taxon>Cyanobacteriota</taxon>
        <taxon>Cyanophyceae</taxon>
        <taxon>Nostocales</taxon>
        <taxon>Calotrichaceae</taxon>
        <taxon>Calothrix</taxon>
    </lineage>
</organism>
<feature type="domain" description="Methyltransferase" evidence="3">
    <location>
        <begin position="44"/>
        <end position="139"/>
    </location>
</feature>
<dbReference type="RefSeq" id="WP_190545745.1">
    <property type="nucleotide sequence ID" value="NZ_CAWPNO010000072.1"/>
</dbReference>
<dbReference type="InterPro" id="IPR029063">
    <property type="entry name" value="SAM-dependent_MTases_sf"/>
</dbReference>
<dbReference type="CDD" id="cd02440">
    <property type="entry name" value="AdoMet_MTases"/>
    <property type="match status" value="1"/>
</dbReference>
<keyword evidence="1 4" id="KW-0489">Methyltransferase</keyword>
<protein>
    <submittedName>
        <fullName evidence="4">Class I SAM-dependent methyltransferase</fullName>
    </submittedName>
</protein>
<keyword evidence="2" id="KW-0808">Transferase</keyword>
<evidence type="ECO:0000313" key="5">
    <source>
        <dbReference type="Proteomes" id="UP000658514"/>
    </source>
</evidence>
<dbReference type="PANTHER" id="PTHR43861:SF1">
    <property type="entry name" value="TRANS-ACONITATE 2-METHYLTRANSFERASE"/>
    <property type="match status" value="1"/>
</dbReference>
<dbReference type="SUPFAM" id="SSF53335">
    <property type="entry name" value="S-adenosyl-L-methionine-dependent methyltransferases"/>
    <property type="match status" value="1"/>
</dbReference>
<sequence>MNSINLWTSAEHALRYLAKADSIPHRTEGEAVLLEHVPKTVKRILDLGTGDGRLLGLLKIERPQAQSIAIDFSATMLEAVRTRFADDSTVQVIAHNLDQPLPELGSFDAVVSSFAIHHLSDDRKLSLYREIFQILEPGGIFCNLEHVASPTPALHEHFLQQLGIAPENDDPSNKLLDVETQLNWLRKIGFTDVDCYWKWLELALLIGVKPDSI</sequence>
<dbReference type="Pfam" id="PF13649">
    <property type="entry name" value="Methyltransf_25"/>
    <property type="match status" value="1"/>
</dbReference>
<dbReference type="PANTHER" id="PTHR43861">
    <property type="entry name" value="TRANS-ACONITATE 2-METHYLTRANSFERASE-RELATED"/>
    <property type="match status" value="1"/>
</dbReference>
<evidence type="ECO:0000256" key="2">
    <source>
        <dbReference type="ARBA" id="ARBA00022679"/>
    </source>
</evidence>
<dbReference type="InterPro" id="IPR041698">
    <property type="entry name" value="Methyltransf_25"/>
</dbReference>
<comment type="caution">
    <text evidence="4">The sequence shown here is derived from an EMBL/GenBank/DDBJ whole genome shotgun (WGS) entry which is preliminary data.</text>
</comment>
<evidence type="ECO:0000256" key="1">
    <source>
        <dbReference type="ARBA" id="ARBA00022603"/>
    </source>
</evidence>
<keyword evidence="5" id="KW-1185">Reference proteome</keyword>
<dbReference type="GO" id="GO:0008168">
    <property type="term" value="F:methyltransferase activity"/>
    <property type="evidence" value="ECO:0007669"/>
    <property type="project" value="UniProtKB-KW"/>
</dbReference>
<dbReference type="EMBL" id="JACJQH010000039">
    <property type="protein sequence ID" value="MBD2198274.1"/>
    <property type="molecule type" value="Genomic_DNA"/>
</dbReference>
<dbReference type="GO" id="GO:0032259">
    <property type="term" value="P:methylation"/>
    <property type="evidence" value="ECO:0007669"/>
    <property type="project" value="UniProtKB-KW"/>
</dbReference>